<dbReference type="EMBL" id="BAABRI010000022">
    <property type="protein sequence ID" value="GAA5484232.1"/>
    <property type="molecule type" value="Genomic_DNA"/>
</dbReference>
<dbReference type="SMART" id="SM00710">
    <property type="entry name" value="PbH1"/>
    <property type="match status" value="5"/>
</dbReference>
<dbReference type="InterPro" id="IPR006626">
    <property type="entry name" value="PbH1"/>
</dbReference>
<reference evidence="1 2" key="1">
    <citation type="submission" date="2024-02" db="EMBL/GenBank/DDBJ databases">
        <title>Haloferula sargassicola NBRC 104335.</title>
        <authorList>
            <person name="Ichikawa N."/>
            <person name="Katano-Makiyama Y."/>
            <person name="Hidaka K."/>
        </authorList>
    </citation>
    <scope>NUCLEOTIDE SEQUENCE [LARGE SCALE GENOMIC DNA]</scope>
    <source>
        <strain evidence="1 2">NBRC 104335</strain>
    </source>
</reference>
<dbReference type="Proteomes" id="UP001476282">
    <property type="component" value="Unassembled WGS sequence"/>
</dbReference>
<accession>A0ABP9UU28</accession>
<dbReference type="PANTHER" id="PTHR41339">
    <property type="entry name" value="LIPL48"/>
    <property type="match status" value="1"/>
</dbReference>
<evidence type="ECO:0000313" key="2">
    <source>
        <dbReference type="Proteomes" id="UP001476282"/>
    </source>
</evidence>
<name>A0ABP9UU28_9BACT</name>
<dbReference type="RefSeq" id="WP_353568330.1">
    <property type="nucleotide sequence ID" value="NZ_BAABRI010000022.1"/>
</dbReference>
<keyword evidence="2" id="KW-1185">Reference proteome</keyword>
<sequence>MPCVMQAAQIDVIATQTVTNTAYGTLVHAINTNTTWTKNNVYVLTDKVFVTGGATLTIEPGTKVYSVLDDQETPIKDDDAFGAIVVTRGSKIDAQGTADEPILFTTSDELEAELQTDVDGDGNVADAPTSTTYARWGGVVLLGSAPITIGGVGDGTAENSIEGFQPGASADLDTDGRADVIEYGGNNAADNSGVMTYCVIRHGGYVYNAAAGHEINGLTLGGVGNGTTLSHIEVFANADDGVEFFGGTVNTDHFVMAFNQDDSFDIDEGHKGTHQFWFAVQTPFAEDGASSGHDNGGEWDGTTGSIVDSTANSSPTIYNATFIGAGTTAPVGNDKGNNGVYIDDRFAGKVYNSVFDDYREHLIESSSDGPGTGLTFAHNTVGRFGGGTPGSNLTYLNGTGAANTFYDASGNPINGNSNANTDPGYTAYARDVNDVLEYVDPRPSATSPLLVSNGATLQSGAPTATDYRGAFGAENWMAGWTTFDARSLDTVKVDVIAEQTVTNTPYGTLVHAINTNTTWTKDKIYILTDKVFVTGGATLTIEPGTKVYSVLNDQGNPNKDDDAFGAIVVTRGSKIDAQGTADEPIIFTTTDELEASSLVDIDGDGFIAAAPTSTTYARWGGVVLLGSAPITIGGVGDGTAENSIEGFQPGASADLDTDGRADVIEYGGNNAADNSGVMTYCVIRHGGYVYNAAAGHEINGLTLGGVGNGTTLSHIEVFANADDGVEFFGGTVNTDHFVMAFNQDDSFDIDEGHKGTHQFWFAVQTPFAEDGASSGHDNGGEWDGTTGSIVDSTANSSPTIYNATFIGAGTTAPVGNDKGNNGVYIDDRFAGKVYNSVFDDYREHLIESSSDGPGTGLTFAHNTVGRFGAGTYTGSNASNLSFLNGTGAANTFFDASGSPINGNSNGGTDPMYRSYSRDVDNVLLALDPRPASGSPLWTTSLQAGAPIATTFRGAFGSENWAAGWTTFSNSGILLGEAPAMGGGEPPFADTDNDGISDTLEMTAELQALGFTVGANDSALFSSIFTQAQILDLTTAGQVIVQGGGNGQPVTLSLPLYRSGDLSTFTPAPALEATFTGTGEAEFYRIEVSGAE</sequence>
<gene>
    <name evidence="1" type="ORF">Hsar01_03473</name>
</gene>
<dbReference type="PANTHER" id="PTHR41339:SF1">
    <property type="entry name" value="SECRETED PROTEIN"/>
    <property type="match status" value="1"/>
</dbReference>
<proteinExistence type="predicted"/>
<evidence type="ECO:0000313" key="1">
    <source>
        <dbReference type="EMBL" id="GAA5484232.1"/>
    </source>
</evidence>
<protein>
    <recommendedName>
        <fullName evidence="3">FG-GAP repeat protein</fullName>
    </recommendedName>
</protein>
<evidence type="ECO:0008006" key="3">
    <source>
        <dbReference type="Google" id="ProtNLM"/>
    </source>
</evidence>
<organism evidence="1 2">
    <name type="scientific">Haloferula sargassicola</name>
    <dbReference type="NCBI Taxonomy" id="490096"/>
    <lineage>
        <taxon>Bacteria</taxon>
        <taxon>Pseudomonadati</taxon>
        <taxon>Verrucomicrobiota</taxon>
        <taxon>Verrucomicrobiia</taxon>
        <taxon>Verrucomicrobiales</taxon>
        <taxon>Verrucomicrobiaceae</taxon>
        <taxon>Haloferula</taxon>
    </lineage>
</organism>
<comment type="caution">
    <text evidence="1">The sequence shown here is derived from an EMBL/GenBank/DDBJ whole genome shotgun (WGS) entry which is preliminary data.</text>
</comment>